<name>A0ABW8SNL5_9CLOT</name>
<keyword evidence="2" id="KW-0732">Signal</keyword>
<gene>
    <name evidence="3" type="ORF">ACJDU8_17055</name>
</gene>
<accession>A0ABW8SNL5</accession>
<dbReference type="EMBL" id="JBJHZX010000028">
    <property type="protein sequence ID" value="MFL0197252.1"/>
    <property type="molecule type" value="Genomic_DNA"/>
</dbReference>
<dbReference type="Proteomes" id="UP001623660">
    <property type="component" value="Unassembled WGS sequence"/>
</dbReference>
<proteinExistence type="predicted"/>
<protein>
    <submittedName>
        <fullName evidence="3">Uncharacterized protein</fullName>
    </submittedName>
</protein>
<evidence type="ECO:0000313" key="4">
    <source>
        <dbReference type="Proteomes" id="UP001623660"/>
    </source>
</evidence>
<keyword evidence="4" id="KW-1185">Reference proteome</keyword>
<comment type="caution">
    <text evidence="3">The sequence shown here is derived from an EMBL/GenBank/DDBJ whole genome shotgun (WGS) entry which is preliminary data.</text>
</comment>
<reference evidence="3 4" key="1">
    <citation type="submission" date="2024-11" db="EMBL/GenBank/DDBJ databases">
        <authorList>
            <person name="Heng Y.C."/>
            <person name="Lim A.C.H."/>
            <person name="Lee J.K.Y."/>
            <person name="Kittelmann S."/>
        </authorList>
    </citation>
    <scope>NUCLEOTIDE SEQUENCE [LARGE SCALE GENOMIC DNA]</scope>
    <source>
        <strain evidence="3 4">WILCCON 0269</strain>
    </source>
</reference>
<organism evidence="3 4">
    <name type="scientific">Candidatus Clostridium eludens</name>
    <dbReference type="NCBI Taxonomy" id="3381663"/>
    <lineage>
        <taxon>Bacteria</taxon>
        <taxon>Bacillati</taxon>
        <taxon>Bacillota</taxon>
        <taxon>Clostridia</taxon>
        <taxon>Eubacteriales</taxon>
        <taxon>Clostridiaceae</taxon>
        <taxon>Clostridium</taxon>
    </lineage>
</organism>
<evidence type="ECO:0000256" key="1">
    <source>
        <dbReference type="SAM" id="MobiDB-lite"/>
    </source>
</evidence>
<evidence type="ECO:0000313" key="3">
    <source>
        <dbReference type="EMBL" id="MFL0197252.1"/>
    </source>
</evidence>
<feature type="chain" id="PRO_5047228672" evidence="2">
    <location>
        <begin position="31"/>
        <end position="88"/>
    </location>
</feature>
<evidence type="ECO:0000256" key="2">
    <source>
        <dbReference type="SAM" id="SignalP"/>
    </source>
</evidence>
<feature type="compositionally biased region" description="Low complexity" evidence="1">
    <location>
        <begin position="74"/>
        <end position="88"/>
    </location>
</feature>
<sequence length="88" mass="9279">MIKLKYKIISAAMIAAPLLLNTGIATTVHASPANNKPGVVYNSKYKVPAKPAPKVVNTHKTSHTKPAPEATHSAPHAKPAPNAPNARR</sequence>
<dbReference type="RefSeq" id="WP_406793357.1">
    <property type="nucleotide sequence ID" value="NZ_JBJHZX010000028.1"/>
</dbReference>
<feature type="signal peptide" evidence="2">
    <location>
        <begin position="1"/>
        <end position="30"/>
    </location>
</feature>
<feature type="region of interest" description="Disordered" evidence="1">
    <location>
        <begin position="50"/>
        <end position="88"/>
    </location>
</feature>